<proteinExistence type="predicted"/>
<feature type="domain" description="Reverse transcriptase" evidence="1">
    <location>
        <begin position="1"/>
        <end position="80"/>
    </location>
</feature>
<name>A0A016UIJ8_9BILA</name>
<organism evidence="2 3">
    <name type="scientific">Ancylostoma ceylanicum</name>
    <dbReference type="NCBI Taxonomy" id="53326"/>
    <lineage>
        <taxon>Eukaryota</taxon>
        <taxon>Metazoa</taxon>
        <taxon>Ecdysozoa</taxon>
        <taxon>Nematoda</taxon>
        <taxon>Chromadorea</taxon>
        <taxon>Rhabditida</taxon>
        <taxon>Rhabditina</taxon>
        <taxon>Rhabditomorpha</taxon>
        <taxon>Strongyloidea</taxon>
        <taxon>Ancylostomatidae</taxon>
        <taxon>Ancylostomatinae</taxon>
        <taxon>Ancylostoma</taxon>
    </lineage>
</organism>
<dbReference type="PANTHER" id="PTHR47027:SF20">
    <property type="entry name" value="REVERSE TRANSCRIPTASE-LIKE PROTEIN WITH RNA-DIRECTED DNA POLYMERASE DOMAIN"/>
    <property type="match status" value="1"/>
</dbReference>
<keyword evidence="3" id="KW-1185">Reference proteome</keyword>
<dbReference type="Proteomes" id="UP000024635">
    <property type="component" value="Unassembled WGS sequence"/>
</dbReference>
<protein>
    <recommendedName>
        <fullName evidence="1">Reverse transcriptase domain-containing protein</fullName>
    </recommendedName>
</protein>
<sequence>MEGPPFTLLYADDVALIANSKAELQDKIRKWQMTLADVGLRLNLEKTEIMSSIEEPGDVSDISGTMFTQMKEFQYLGSFLSADGTVGAAVHGRISCARLKWRESTGILCDRRCSRVLRGKVYRTVVSPALPYGSEYWPVAKTHERMLNTAEMRIECEMRT</sequence>
<dbReference type="PANTHER" id="PTHR47027">
    <property type="entry name" value="REVERSE TRANSCRIPTASE DOMAIN-CONTAINING PROTEIN"/>
    <property type="match status" value="1"/>
</dbReference>
<accession>A0A016UIJ8</accession>
<dbReference type="InterPro" id="IPR043502">
    <property type="entry name" value="DNA/RNA_pol_sf"/>
</dbReference>
<gene>
    <name evidence="2" type="primary">Acey_s0038.g3565</name>
    <name evidence="2" type="ORF">Y032_0038g3565</name>
</gene>
<dbReference type="EMBL" id="JARK01001374">
    <property type="protein sequence ID" value="EYC14995.1"/>
    <property type="molecule type" value="Genomic_DNA"/>
</dbReference>
<dbReference type="InterPro" id="IPR043128">
    <property type="entry name" value="Rev_trsase/Diguanyl_cyclase"/>
</dbReference>
<dbReference type="AlphaFoldDB" id="A0A016UIJ8"/>
<dbReference type="InterPro" id="IPR000477">
    <property type="entry name" value="RT_dom"/>
</dbReference>
<dbReference type="PROSITE" id="PS50878">
    <property type="entry name" value="RT_POL"/>
    <property type="match status" value="1"/>
</dbReference>
<dbReference type="SUPFAM" id="SSF56672">
    <property type="entry name" value="DNA/RNA polymerases"/>
    <property type="match status" value="1"/>
</dbReference>
<evidence type="ECO:0000313" key="2">
    <source>
        <dbReference type="EMBL" id="EYC14995.1"/>
    </source>
</evidence>
<dbReference type="OrthoDB" id="410381at2759"/>
<reference evidence="3" key="1">
    <citation type="journal article" date="2015" name="Nat. Genet.">
        <title>The genome and transcriptome of the zoonotic hookworm Ancylostoma ceylanicum identify infection-specific gene families.</title>
        <authorList>
            <person name="Schwarz E.M."/>
            <person name="Hu Y."/>
            <person name="Antoshechkin I."/>
            <person name="Miller M.M."/>
            <person name="Sternberg P.W."/>
            <person name="Aroian R.V."/>
        </authorList>
    </citation>
    <scope>NUCLEOTIDE SEQUENCE</scope>
    <source>
        <strain evidence="3">HY135</strain>
    </source>
</reference>
<evidence type="ECO:0000313" key="3">
    <source>
        <dbReference type="Proteomes" id="UP000024635"/>
    </source>
</evidence>
<dbReference type="Pfam" id="PF00078">
    <property type="entry name" value="RVT_1"/>
    <property type="match status" value="1"/>
</dbReference>
<comment type="caution">
    <text evidence="2">The sequence shown here is derived from an EMBL/GenBank/DDBJ whole genome shotgun (WGS) entry which is preliminary data.</text>
</comment>
<evidence type="ECO:0000259" key="1">
    <source>
        <dbReference type="PROSITE" id="PS50878"/>
    </source>
</evidence>
<dbReference type="Gene3D" id="3.30.70.270">
    <property type="match status" value="1"/>
</dbReference>